<dbReference type="Pfam" id="PF00294">
    <property type="entry name" value="PfkB"/>
    <property type="match status" value="1"/>
</dbReference>
<feature type="domain" description="Carbohydrate kinase PfkB" evidence="4">
    <location>
        <begin position="15"/>
        <end position="320"/>
    </location>
</feature>
<keyword evidence="2" id="KW-0808">Transferase</keyword>
<evidence type="ECO:0000259" key="4">
    <source>
        <dbReference type="Pfam" id="PF00294"/>
    </source>
</evidence>
<protein>
    <recommendedName>
        <fullName evidence="4">Carbohydrate kinase PfkB domain-containing protein</fullName>
    </recommendedName>
</protein>
<dbReference type="PANTHER" id="PTHR10584">
    <property type="entry name" value="SUGAR KINASE"/>
    <property type="match status" value="1"/>
</dbReference>
<reference evidence="5" key="1">
    <citation type="submission" date="2021-01" db="EMBL/GenBank/DDBJ databases">
        <authorList>
            <person name="Corre E."/>
            <person name="Pelletier E."/>
            <person name="Niang G."/>
            <person name="Scheremetjew M."/>
            <person name="Finn R."/>
            <person name="Kale V."/>
            <person name="Holt S."/>
            <person name="Cochrane G."/>
            <person name="Meng A."/>
            <person name="Brown T."/>
            <person name="Cohen L."/>
        </authorList>
    </citation>
    <scope>NUCLEOTIDE SEQUENCE</scope>
</reference>
<dbReference type="InterPro" id="IPR002139">
    <property type="entry name" value="Ribo/fructo_kinase"/>
</dbReference>
<dbReference type="PRINTS" id="PR00990">
    <property type="entry name" value="RIBOKINASE"/>
</dbReference>
<evidence type="ECO:0000256" key="3">
    <source>
        <dbReference type="ARBA" id="ARBA00022777"/>
    </source>
</evidence>
<evidence type="ECO:0000256" key="2">
    <source>
        <dbReference type="ARBA" id="ARBA00022679"/>
    </source>
</evidence>
<evidence type="ECO:0000256" key="1">
    <source>
        <dbReference type="ARBA" id="ARBA00010688"/>
    </source>
</evidence>
<dbReference type="PROSITE" id="PS00583">
    <property type="entry name" value="PFKB_KINASES_1"/>
    <property type="match status" value="1"/>
</dbReference>
<organism evidence="5">
    <name type="scientific">Noctiluca scintillans</name>
    <name type="common">Sea sparkle</name>
    <name type="synonym">Red tide dinoflagellate</name>
    <dbReference type="NCBI Taxonomy" id="2966"/>
    <lineage>
        <taxon>Eukaryota</taxon>
        <taxon>Sar</taxon>
        <taxon>Alveolata</taxon>
        <taxon>Dinophyceae</taxon>
        <taxon>Noctilucales</taxon>
        <taxon>Noctilucaceae</taxon>
        <taxon>Noctiluca</taxon>
    </lineage>
</organism>
<gene>
    <name evidence="5" type="ORF">NSCI0253_LOCUS486</name>
</gene>
<dbReference type="PANTHER" id="PTHR10584:SF166">
    <property type="entry name" value="RIBOKINASE"/>
    <property type="match status" value="1"/>
</dbReference>
<dbReference type="InterPro" id="IPR002173">
    <property type="entry name" value="Carboh/pur_kinase_PfkB_CS"/>
</dbReference>
<name>A0A7S1EVJ5_NOCSC</name>
<accession>A0A7S1EVJ5</accession>
<keyword evidence="3" id="KW-0418">Kinase</keyword>
<dbReference type="Gene3D" id="3.40.1190.20">
    <property type="match status" value="1"/>
</dbReference>
<evidence type="ECO:0000313" key="5">
    <source>
        <dbReference type="EMBL" id="CAD8826140.1"/>
    </source>
</evidence>
<dbReference type="GO" id="GO:0016301">
    <property type="term" value="F:kinase activity"/>
    <property type="evidence" value="ECO:0007669"/>
    <property type="project" value="UniProtKB-KW"/>
</dbReference>
<proteinExistence type="inferred from homology"/>
<dbReference type="AlphaFoldDB" id="A0A7S1EVJ5"/>
<dbReference type="GO" id="GO:0006796">
    <property type="term" value="P:phosphate-containing compound metabolic process"/>
    <property type="evidence" value="ECO:0007669"/>
    <property type="project" value="UniProtKB-ARBA"/>
</dbReference>
<dbReference type="SUPFAM" id="SSF53613">
    <property type="entry name" value="Ribokinase-like"/>
    <property type="match status" value="1"/>
</dbReference>
<dbReference type="InterPro" id="IPR011611">
    <property type="entry name" value="PfkB_dom"/>
</dbReference>
<comment type="similarity">
    <text evidence="1">Belongs to the carbohydrate kinase PfkB family.</text>
</comment>
<dbReference type="InterPro" id="IPR029056">
    <property type="entry name" value="Ribokinase-like"/>
</dbReference>
<dbReference type="EMBL" id="HBFQ01000754">
    <property type="protein sequence ID" value="CAD8826140.1"/>
    <property type="molecule type" value="Transcribed_RNA"/>
</dbReference>
<sequence>MSTQGLFASCETRPRVAVVGDIFVDISAKVHRLPEWDRDTEADYIEALPGGSALNQARQLHELGVTVKFFGAVGEDAFGKMLLAHVEGQGFPTELVKVLQVPSSICFVLSGPSDRGFVSCYSTTRAVGPEDLDDRTRSELQSCDHLHVGGYFNLPGMMKPGFTDFVRSCRQRGMTVSLNTQSDPSDAYTGTDGHILEMLPLTDLLFVNEREQHLIAAAVMPDGSTSPEALCQAYPELTLVVTRGEKGCQVVKCGQETLDVPTKPALHVVDATGAGDAFLAGFLSRWLSQPRGARNRAVLGDASELGQALALCCIGKKGACVKPVTLAEVQAE</sequence>